<evidence type="ECO:0000256" key="1">
    <source>
        <dbReference type="SAM" id="SignalP"/>
    </source>
</evidence>
<dbReference type="AlphaFoldDB" id="A0A6J4HYR4"/>
<name>A0A6J4HYR4_9PROT</name>
<dbReference type="Gene3D" id="3.40.50.1110">
    <property type="entry name" value="SGNH hydrolase"/>
    <property type="match status" value="1"/>
</dbReference>
<proteinExistence type="predicted"/>
<dbReference type="SUPFAM" id="SSF52266">
    <property type="entry name" value="SGNH hydrolase"/>
    <property type="match status" value="1"/>
</dbReference>
<evidence type="ECO:0008006" key="3">
    <source>
        <dbReference type="Google" id="ProtNLM"/>
    </source>
</evidence>
<dbReference type="EMBL" id="CADCTD010000050">
    <property type="protein sequence ID" value="CAA9236838.1"/>
    <property type="molecule type" value="Genomic_DNA"/>
</dbReference>
<feature type="signal peptide" evidence="1">
    <location>
        <begin position="1"/>
        <end position="19"/>
    </location>
</feature>
<protein>
    <recommendedName>
        <fullName evidence="3">SGNH hydrolase-type esterase domain-containing protein</fullName>
    </recommendedName>
</protein>
<feature type="chain" id="PRO_5026662568" description="SGNH hydrolase-type esterase domain-containing protein" evidence="1">
    <location>
        <begin position="20"/>
        <end position="339"/>
    </location>
</feature>
<evidence type="ECO:0000313" key="2">
    <source>
        <dbReference type="EMBL" id="CAA9236838.1"/>
    </source>
</evidence>
<keyword evidence="1" id="KW-0732">Signal</keyword>
<gene>
    <name evidence="2" type="ORF">AVDCRST_MAG27-1336</name>
</gene>
<dbReference type="GO" id="GO:0016788">
    <property type="term" value="F:hydrolase activity, acting on ester bonds"/>
    <property type="evidence" value="ECO:0007669"/>
    <property type="project" value="UniProtKB-ARBA"/>
</dbReference>
<accession>A0A6J4HYR4</accession>
<dbReference type="InterPro" id="IPR036514">
    <property type="entry name" value="SGNH_hydro_sf"/>
</dbReference>
<organism evidence="2">
    <name type="scientific">uncultured Craurococcus sp</name>
    <dbReference type="NCBI Taxonomy" id="1135998"/>
    <lineage>
        <taxon>Bacteria</taxon>
        <taxon>Pseudomonadati</taxon>
        <taxon>Pseudomonadota</taxon>
        <taxon>Alphaproteobacteria</taxon>
        <taxon>Acetobacterales</taxon>
        <taxon>Acetobacteraceae</taxon>
        <taxon>Craurococcus</taxon>
        <taxon>environmental samples</taxon>
    </lineage>
</organism>
<reference evidence="2" key="1">
    <citation type="submission" date="2020-02" db="EMBL/GenBank/DDBJ databases">
        <authorList>
            <person name="Meier V. D."/>
        </authorList>
    </citation>
    <scope>NUCLEOTIDE SEQUENCE</scope>
    <source>
        <strain evidence="2">AVDCRST_MAG27</strain>
    </source>
</reference>
<sequence>MLRPAALLACLWLAASAAAAEPSPDRIYPLGEGPRLPPGTAWQAEDEAGRMIAGPEGSLPPGGWYRLLRREPDGSLAPVGGRFAIGLVVIVTGQSQASSLFATAPAAAGAFPATPDDPPAPPLAAILPDEATGWTTAIAPLGARILLAELARHLGPGLPLGLVNAAWGDSSAAMLADPATRPGARLRRMAAMPASAALILAHGTTDVLAGTPPAAYAERLAAVIATLRTASPAMPVLLAPLPPLLGRTTLLGSGRLAMHLPGLARRQPLDPALVRRAEAIRAAQSGLGLPSGGSMAAITPGLDGIHWTEAGVRQAAREAAAALAAALRGTACTRAGRCL</sequence>